<keyword evidence="4" id="KW-1185">Reference proteome</keyword>
<dbReference type="Pfam" id="PF02878">
    <property type="entry name" value="PGM_PMM_I"/>
    <property type="match status" value="1"/>
</dbReference>
<dbReference type="SUPFAM" id="SSF53738">
    <property type="entry name" value="Phosphoglucomutase, first 3 domains"/>
    <property type="match status" value="1"/>
</dbReference>
<protein>
    <recommendedName>
        <fullName evidence="2">Alpha-D-phosphohexomutase alpha/beta/alpha domain-containing protein</fullName>
    </recommendedName>
</protein>
<gene>
    <name evidence="3" type="ORF">ACFQ1S_08190</name>
</gene>
<dbReference type="EMBL" id="JBHTIS010000338">
    <property type="protein sequence ID" value="MFD1045557.1"/>
    <property type="molecule type" value="Genomic_DNA"/>
</dbReference>
<reference evidence="4" key="1">
    <citation type="journal article" date="2019" name="Int. J. Syst. Evol. Microbiol.">
        <title>The Global Catalogue of Microorganisms (GCM) 10K type strain sequencing project: providing services to taxonomists for standard genome sequencing and annotation.</title>
        <authorList>
            <consortium name="The Broad Institute Genomics Platform"/>
            <consortium name="The Broad Institute Genome Sequencing Center for Infectious Disease"/>
            <person name="Wu L."/>
            <person name="Ma J."/>
        </authorList>
    </citation>
    <scope>NUCLEOTIDE SEQUENCE [LARGE SCALE GENOMIC DNA]</scope>
    <source>
        <strain evidence="4">JCM 31486</strain>
    </source>
</reference>
<accession>A0ABW3M4J8</accession>
<comment type="caution">
    <text evidence="3">The sequence shown here is derived from an EMBL/GenBank/DDBJ whole genome shotgun (WGS) entry which is preliminary data.</text>
</comment>
<evidence type="ECO:0000313" key="4">
    <source>
        <dbReference type="Proteomes" id="UP001597045"/>
    </source>
</evidence>
<dbReference type="InterPro" id="IPR005844">
    <property type="entry name" value="A-D-PHexomutase_a/b/a-I"/>
</dbReference>
<comment type="similarity">
    <text evidence="1">Belongs to the phosphohexose mutase family.</text>
</comment>
<dbReference type="Proteomes" id="UP001597045">
    <property type="component" value="Unassembled WGS sequence"/>
</dbReference>
<name>A0ABW3M4J8_9PSEU</name>
<organism evidence="3 4">
    <name type="scientific">Kibdelosporangium lantanae</name>
    <dbReference type="NCBI Taxonomy" id="1497396"/>
    <lineage>
        <taxon>Bacteria</taxon>
        <taxon>Bacillati</taxon>
        <taxon>Actinomycetota</taxon>
        <taxon>Actinomycetes</taxon>
        <taxon>Pseudonocardiales</taxon>
        <taxon>Pseudonocardiaceae</taxon>
        <taxon>Kibdelosporangium</taxon>
    </lineage>
</organism>
<dbReference type="InterPro" id="IPR016055">
    <property type="entry name" value="A-D-PHexomutase_a/b/a-I/II/III"/>
</dbReference>
<evidence type="ECO:0000256" key="1">
    <source>
        <dbReference type="ARBA" id="ARBA00010231"/>
    </source>
</evidence>
<feature type="domain" description="Alpha-D-phosphohexomutase alpha/beta/alpha" evidence="2">
    <location>
        <begin position="3"/>
        <end position="34"/>
    </location>
</feature>
<sequence>MARLFGTDGVRGLANVDLTPELALSVAASAARASTPPAHVDSSSGWA</sequence>
<evidence type="ECO:0000313" key="3">
    <source>
        <dbReference type="EMBL" id="MFD1045557.1"/>
    </source>
</evidence>
<proteinExistence type="inferred from homology"/>
<evidence type="ECO:0000259" key="2">
    <source>
        <dbReference type="Pfam" id="PF02878"/>
    </source>
</evidence>